<comment type="caution">
    <text evidence="2">The sequence shown here is derived from an EMBL/GenBank/DDBJ whole genome shotgun (WGS) entry which is preliminary data.</text>
</comment>
<dbReference type="GeneID" id="96089742"/>
<dbReference type="Proteomes" id="UP001578633">
    <property type="component" value="Chromosome 9"/>
</dbReference>
<evidence type="ECO:0000256" key="1">
    <source>
        <dbReference type="SAM" id="Phobius"/>
    </source>
</evidence>
<name>A0ABR3UAB7_9PLEO</name>
<accession>A0ABR3UAB7</accession>
<sequence length="115" mass="12894">MFPRSHFDSPQIGSSKLSIEAIVGIVAVVVAVLGIALPFLWPSFKGRRLPVLSRRPHPSSTSHLDIPLANSPSRFTIPPPSIKSRVADSTISRPQYVRFDHREQQRVLVRRTLTF</sequence>
<feature type="transmembrane region" description="Helical" evidence="1">
    <location>
        <begin position="21"/>
        <end position="41"/>
    </location>
</feature>
<proteinExistence type="predicted"/>
<organism evidence="2 3">
    <name type="scientific">Alternaria dauci</name>
    <dbReference type="NCBI Taxonomy" id="48095"/>
    <lineage>
        <taxon>Eukaryota</taxon>
        <taxon>Fungi</taxon>
        <taxon>Dikarya</taxon>
        <taxon>Ascomycota</taxon>
        <taxon>Pezizomycotina</taxon>
        <taxon>Dothideomycetes</taxon>
        <taxon>Pleosporomycetidae</taxon>
        <taxon>Pleosporales</taxon>
        <taxon>Pleosporineae</taxon>
        <taxon>Pleosporaceae</taxon>
        <taxon>Alternaria</taxon>
        <taxon>Alternaria sect. Porri</taxon>
    </lineage>
</organism>
<dbReference type="EMBL" id="JBHGVX010000009">
    <property type="protein sequence ID" value="KAL1792913.1"/>
    <property type="molecule type" value="Genomic_DNA"/>
</dbReference>
<evidence type="ECO:0000313" key="2">
    <source>
        <dbReference type="EMBL" id="KAL1792913.1"/>
    </source>
</evidence>
<gene>
    <name evidence="2" type="ORF">ACET3X_009420</name>
</gene>
<evidence type="ECO:0000313" key="3">
    <source>
        <dbReference type="Proteomes" id="UP001578633"/>
    </source>
</evidence>
<keyword evidence="1" id="KW-0812">Transmembrane</keyword>
<keyword evidence="1" id="KW-0472">Membrane</keyword>
<keyword evidence="1" id="KW-1133">Transmembrane helix</keyword>
<keyword evidence="3" id="KW-1185">Reference proteome</keyword>
<protein>
    <submittedName>
        <fullName evidence="2">Uncharacterized protein</fullName>
    </submittedName>
</protein>
<dbReference type="RefSeq" id="XP_069303497.1">
    <property type="nucleotide sequence ID" value="XM_069455613.1"/>
</dbReference>
<reference evidence="2 3" key="1">
    <citation type="submission" date="2024-09" db="EMBL/GenBank/DDBJ databases">
        <title>T2T genomes of carrot and Alternaria dauci and their utility for understanding host-pathogen interaction during carrot leaf blight disease.</title>
        <authorList>
            <person name="Liu W."/>
            <person name="Xu S."/>
            <person name="Ou C."/>
            <person name="Liu X."/>
            <person name="Zhuang F."/>
            <person name="Deng X.W."/>
        </authorList>
    </citation>
    <scope>NUCLEOTIDE SEQUENCE [LARGE SCALE GENOMIC DNA]</scope>
    <source>
        <strain evidence="2 3">A2016</strain>
    </source>
</reference>